<organism evidence="1 2">
    <name type="scientific">Vibrio ostreae</name>
    <dbReference type="NCBI Taxonomy" id="2841925"/>
    <lineage>
        <taxon>Bacteria</taxon>
        <taxon>Pseudomonadati</taxon>
        <taxon>Pseudomonadota</taxon>
        <taxon>Gammaproteobacteria</taxon>
        <taxon>Vibrionales</taxon>
        <taxon>Vibrionaceae</taxon>
        <taxon>Vibrio</taxon>
    </lineage>
</organism>
<name>A0A975U5D5_9VIBR</name>
<evidence type="ECO:0000313" key="2">
    <source>
        <dbReference type="Proteomes" id="UP000694232"/>
    </source>
</evidence>
<dbReference type="RefSeq" id="WP_218561507.1">
    <property type="nucleotide sequence ID" value="NZ_CP076642.1"/>
</dbReference>
<reference evidence="1" key="1">
    <citation type="submission" date="2021-06" db="EMBL/GenBank/DDBJ databases">
        <title>Vibrio nov. sp., novel gut bacterium isolated from Yellow Sea oyster.</title>
        <authorList>
            <person name="Muhammad N."/>
            <person name="Nguyen T.H."/>
            <person name="Lee Y.-J."/>
            <person name="Ko J."/>
            <person name="Kim S.-G."/>
        </authorList>
    </citation>
    <scope>NUCLEOTIDE SEQUENCE</scope>
    <source>
        <strain evidence="1">OG9-811</strain>
    </source>
</reference>
<dbReference type="Pfam" id="PF12614">
    <property type="entry name" value="RRF_GI"/>
    <property type="match status" value="1"/>
</dbReference>
<dbReference type="AlphaFoldDB" id="A0A975U5D5"/>
<accession>A0A975U5D5</accession>
<dbReference type="InterPro" id="IPR022253">
    <property type="entry name" value="Ribosome_recyc_fac_bac"/>
</dbReference>
<protein>
    <submittedName>
        <fullName evidence="1">Ribosome recycling factor family protein</fullName>
    </submittedName>
</protein>
<keyword evidence="2" id="KW-1185">Reference proteome</keyword>
<proteinExistence type="predicted"/>
<dbReference type="EMBL" id="CP076642">
    <property type="protein sequence ID" value="QXO15458.1"/>
    <property type="molecule type" value="Genomic_DNA"/>
</dbReference>
<dbReference type="KEGG" id="vos:KNV97_03255"/>
<evidence type="ECO:0000313" key="1">
    <source>
        <dbReference type="EMBL" id="QXO15458.1"/>
    </source>
</evidence>
<dbReference type="Proteomes" id="UP000694232">
    <property type="component" value="Chromosome 2"/>
</dbReference>
<sequence>MPKSRTKLQDNPLPDKANEVLTIALPSLIHRIGRLHTQVLKQLALAQQCELKRVRRSRHWQLSGQGEQLAALLRELHASPDAEAIRFVTQKLTVGIEAYQRQTRPNRLVELIRTSPGITLAELVQQTGCTLAEARAAREAHEWQQ</sequence>
<gene>
    <name evidence="1" type="ORF">KNV97_03255</name>
</gene>